<reference evidence="1 2" key="1">
    <citation type="submission" date="2016-11" db="EMBL/GenBank/DDBJ databases">
        <authorList>
            <person name="Jaros S."/>
            <person name="Januszkiewicz K."/>
            <person name="Wedrychowicz H."/>
        </authorList>
    </citation>
    <scope>NUCLEOTIDE SEQUENCE [LARGE SCALE GENOMIC DNA]</scope>
    <source>
        <strain evidence="1 2">CGMCC 1.12213</strain>
    </source>
</reference>
<dbReference type="AlphaFoldDB" id="A0A1M6DJW5"/>
<dbReference type="eggNOG" id="COG2350">
    <property type="taxonomic scope" value="Bacteria"/>
</dbReference>
<dbReference type="RefSeq" id="WP_019386851.1">
    <property type="nucleotide sequence ID" value="NZ_ALIH01000003.1"/>
</dbReference>
<dbReference type="SUPFAM" id="SSF54909">
    <property type="entry name" value="Dimeric alpha+beta barrel"/>
    <property type="match status" value="1"/>
</dbReference>
<protein>
    <submittedName>
        <fullName evidence="1">Uncharacterized conserved protein YciI, contains a putative active-site phosphohistidine</fullName>
    </submittedName>
</protein>
<gene>
    <name evidence="1" type="ORF">SAMN05216261_1602</name>
</gene>
<dbReference type="EMBL" id="FQYK01000003">
    <property type="protein sequence ID" value="SHI73505.1"/>
    <property type="molecule type" value="Genomic_DNA"/>
</dbReference>
<dbReference type="STRING" id="1178825.SAMN05216261_1602"/>
<proteinExistence type="predicted"/>
<name>A0A1M6DJW5_9FLAO</name>
<dbReference type="Proteomes" id="UP000184396">
    <property type="component" value="Unassembled WGS sequence"/>
</dbReference>
<dbReference type="PROSITE" id="PS51257">
    <property type="entry name" value="PROKAR_LIPOPROTEIN"/>
    <property type="match status" value="1"/>
</dbReference>
<keyword evidence="2" id="KW-1185">Reference proteome</keyword>
<evidence type="ECO:0000313" key="2">
    <source>
        <dbReference type="Proteomes" id="UP000184396"/>
    </source>
</evidence>
<sequence length="184" mass="20777">MKKIIVLLSITAILLSCKEEAKASIADIKEQSEGEIKDIVSTEEVAPEIIEEVPEKTIKQIKEELKTKGFKTFDYVDEKTKDTFLMQQYFLVFLKKGPIRGQNEEEAAELQKLHMEHLAKMYELGYADISGPCGDDGDLRGITIYNVPNLKMADSLANADPMVIAGRLQTEVHPWWAAKGFMLR</sequence>
<dbReference type="OrthoDB" id="8481699at2"/>
<evidence type="ECO:0000313" key="1">
    <source>
        <dbReference type="EMBL" id="SHI73505.1"/>
    </source>
</evidence>
<organism evidence="1 2">
    <name type="scientific">Algibacter luteus</name>
    <dbReference type="NCBI Taxonomy" id="1178825"/>
    <lineage>
        <taxon>Bacteria</taxon>
        <taxon>Pseudomonadati</taxon>
        <taxon>Bacteroidota</taxon>
        <taxon>Flavobacteriia</taxon>
        <taxon>Flavobacteriales</taxon>
        <taxon>Flavobacteriaceae</taxon>
        <taxon>Algibacter</taxon>
    </lineage>
</organism>
<accession>A0A1M6DJW5</accession>
<dbReference type="InterPro" id="IPR011008">
    <property type="entry name" value="Dimeric_a/b-barrel"/>
</dbReference>